<organism evidence="5 7">
    <name type="scientific">Marinobacter vinifirmus</name>
    <dbReference type="NCBI Taxonomy" id="355591"/>
    <lineage>
        <taxon>Bacteria</taxon>
        <taxon>Pseudomonadati</taxon>
        <taxon>Pseudomonadota</taxon>
        <taxon>Gammaproteobacteria</taxon>
        <taxon>Pseudomonadales</taxon>
        <taxon>Marinobacteraceae</taxon>
        <taxon>Marinobacter</taxon>
    </lineage>
</organism>
<dbReference type="NCBIfam" id="TIGR02258">
    <property type="entry name" value="2_5_ligase"/>
    <property type="match status" value="1"/>
</dbReference>
<reference evidence="5 7" key="2">
    <citation type="submission" date="2019-07" db="EMBL/GenBank/DDBJ databases">
        <title>The pathways for chlorine oxyanion respiration interact through the shared metabolite chlorate.</title>
        <authorList>
            <person name="Barnum T.P."/>
            <person name="Cheng Y."/>
            <person name="Hill K.A."/>
            <person name="Lucas L.N."/>
            <person name="Carlson H.K."/>
            <person name="Coates J.D."/>
        </authorList>
    </citation>
    <scope>NUCLEOTIDE SEQUENCE [LARGE SCALE GENOMIC DNA]</scope>
    <source>
        <strain evidence="5">UCB</strain>
    </source>
</reference>
<dbReference type="HAMAP" id="MF_01940">
    <property type="entry name" value="RNA_CPDase"/>
    <property type="match status" value="1"/>
</dbReference>
<comment type="catalytic activity">
    <reaction evidence="2">
        <text>a 3'-end 2',3'-cyclophospho-ribonucleotide-RNA + H2O = a 3'-end 2'-phospho-ribonucleotide-RNA + H(+)</text>
        <dbReference type="Rhea" id="RHEA:11828"/>
        <dbReference type="Rhea" id="RHEA-COMP:10464"/>
        <dbReference type="Rhea" id="RHEA-COMP:17353"/>
        <dbReference type="ChEBI" id="CHEBI:15377"/>
        <dbReference type="ChEBI" id="CHEBI:15378"/>
        <dbReference type="ChEBI" id="CHEBI:83064"/>
        <dbReference type="ChEBI" id="CHEBI:173113"/>
        <dbReference type="EC" id="3.1.4.58"/>
    </reaction>
</comment>
<dbReference type="EC" id="3.1.4.58" evidence="2"/>
<evidence type="ECO:0000313" key="7">
    <source>
        <dbReference type="Proteomes" id="UP000319142"/>
    </source>
</evidence>
<evidence type="ECO:0000313" key="5">
    <source>
        <dbReference type="EMBL" id="TVT34135.1"/>
    </source>
</evidence>
<comment type="similarity">
    <text evidence="2">Belongs to the 2H phosphoesterase superfamily. ThpR family.</text>
</comment>
<reference evidence="4 6" key="1">
    <citation type="submission" date="2017-06" db="EMBL/GenBank/DDBJ databases">
        <title>Draft genome sequence of the halophilic bacterium Marinobacter vinifirmus FB1.</title>
        <authorList>
            <person name="Stepanov V.G."/>
            <person name="Roberts D.J."/>
            <person name="Fox G.E."/>
        </authorList>
    </citation>
    <scope>NUCLEOTIDE SEQUENCE [LARGE SCALE GENOMIC DNA]</scope>
    <source>
        <strain evidence="4 6">FB1</strain>
    </source>
</reference>
<proteinExistence type="inferred from homology"/>
<accession>A0A259W5K4</accession>
<feature type="active site" description="Proton donor" evidence="2">
    <location>
        <position position="37"/>
    </location>
</feature>
<dbReference type="EMBL" id="NEFY01000001">
    <property type="protein sequence ID" value="OZC37738.1"/>
    <property type="molecule type" value="Genomic_DNA"/>
</dbReference>
<dbReference type="GO" id="GO:0016874">
    <property type="term" value="F:ligase activity"/>
    <property type="evidence" value="ECO:0007669"/>
    <property type="project" value="UniProtKB-KW"/>
</dbReference>
<evidence type="ECO:0000259" key="3">
    <source>
        <dbReference type="Pfam" id="PF02834"/>
    </source>
</evidence>
<dbReference type="SUPFAM" id="SSF55144">
    <property type="entry name" value="LigT-like"/>
    <property type="match status" value="1"/>
</dbReference>
<feature type="short sequence motif" description="HXTX 1" evidence="2">
    <location>
        <begin position="37"/>
        <end position="40"/>
    </location>
</feature>
<comment type="caution">
    <text evidence="5">The sequence shown here is derived from an EMBL/GenBank/DDBJ whole genome shotgun (WGS) entry which is preliminary data.</text>
</comment>
<dbReference type="InterPro" id="IPR009097">
    <property type="entry name" value="Cyclic_Pdiesterase"/>
</dbReference>
<evidence type="ECO:0000256" key="1">
    <source>
        <dbReference type="ARBA" id="ARBA00022801"/>
    </source>
</evidence>
<feature type="active site" description="Proton acceptor" evidence="2">
    <location>
        <position position="121"/>
    </location>
</feature>
<dbReference type="Proteomes" id="UP000216984">
    <property type="component" value="Unassembled WGS sequence"/>
</dbReference>
<comment type="function">
    <text evidence="2">Hydrolyzes RNA 2',3'-cyclic phosphodiester to an RNA 2'-phosphomonoester.</text>
</comment>
<evidence type="ECO:0000256" key="2">
    <source>
        <dbReference type="HAMAP-Rule" id="MF_01940"/>
    </source>
</evidence>
<dbReference type="Gene3D" id="3.90.1140.10">
    <property type="entry name" value="Cyclic phosphodiesterase"/>
    <property type="match status" value="1"/>
</dbReference>
<feature type="domain" description="Phosphoesterase HXTX" evidence="3">
    <location>
        <begin position="91"/>
        <end position="168"/>
    </location>
</feature>
<evidence type="ECO:0000313" key="4">
    <source>
        <dbReference type="EMBL" id="OZC37738.1"/>
    </source>
</evidence>
<dbReference type="EMBL" id="VMRX01000015">
    <property type="protein sequence ID" value="TVT34135.1"/>
    <property type="molecule type" value="Genomic_DNA"/>
</dbReference>
<feature type="short sequence motif" description="HXTX 2" evidence="2">
    <location>
        <begin position="121"/>
        <end position="124"/>
    </location>
</feature>
<keyword evidence="6" id="KW-1185">Reference proteome</keyword>
<sequence>MPRLFFGLEIPEAVKASLLQMKTQVAGARWQSRGQLHLTLAFLGQVEEPQVALACDLARGVTRAPFELNVQGLGCFGSPESPKILWAGVSPEDQLREFQQNLANRLTNNGFTLKNPSFKPHITISRFRPPTGSVASLLESHRNTSFGTMPVKDFVLFESTPGAGGSVYTVLERFVLPTHTD</sequence>
<gene>
    <name evidence="5" type="primary">thpR</name>
    <name evidence="4" type="ORF">B9Q17_14450</name>
    <name evidence="5" type="ORF">FHK81_07195</name>
</gene>
<feature type="domain" description="Phosphoesterase HXTX" evidence="3">
    <location>
        <begin position="8"/>
        <end position="86"/>
    </location>
</feature>
<dbReference type="InterPro" id="IPR014051">
    <property type="entry name" value="Phosphoesterase_HXTX"/>
</dbReference>
<keyword evidence="1 2" id="KW-0378">Hydrolase</keyword>
<dbReference type="AlphaFoldDB" id="A0A259W5K4"/>
<dbReference type="PANTHER" id="PTHR35561">
    <property type="entry name" value="RNA 2',3'-CYCLIC PHOSPHODIESTERASE"/>
    <property type="match status" value="1"/>
</dbReference>
<dbReference type="InterPro" id="IPR004175">
    <property type="entry name" value="RNA_CPDase"/>
</dbReference>
<keyword evidence="4" id="KW-0436">Ligase</keyword>
<name>A0A259W5K4_9GAMM</name>
<dbReference type="PANTHER" id="PTHR35561:SF1">
    <property type="entry name" value="RNA 2',3'-CYCLIC PHOSPHODIESTERASE"/>
    <property type="match status" value="1"/>
</dbReference>
<protein>
    <recommendedName>
        <fullName evidence="2">RNA 2',3'-cyclic phosphodiesterase</fullName>
        <shortName evidence="2">RNA 2',3'-CPDase</shortName>
        <ecNumber evidence="2">3.1.4.58</ecNumber>
    </recommendedName>
</protein>
<evidence type="ECO:0000313" key="6">
    <source>
        <dbReference type="Proteomes" id="UP000216984"/>
    </source>
</evidence>
<dbReference type="Proteomes" id="UP000319142">
    <property type="component" value="Unassembled WGS sequence"/>
</dbReference>
<dbReference type="Pfam" id="PF02834">
    <property type="entry name" value="LigT_PEase"/>
    <property type="match status" value="2"/>
</dbReference>
<dbReference type="GO" id="GO:0008664">
    <property type="term" value="F:RNA 2',3'-cyclic 3'-phosphodiesterase activity"/>
    <property type="evidence" value="ECO:0007669"/>
    <property type="project" value="UniProtKB-EC"/>
</dbReference>
<dbReference type="GO" id="GO:0004113">
    <property type="term" value="F:2',3'-cyclic-nucleotide 3'-phosphodiesterase activity"/>
    <property type="evidence" value="ECO:0007669"/>
    <property type="project" value="InterPro"/>
</dbReference>
<dbReference type="RefSeq" id="WP_094623802.1">
    <property type="nucleotide sequence ID" value="NZ_NEFY01000001.1"/>
</dbReference>